<feature type="region of interest" description="Disordered" evidence="2">
    <location>
        <begin position="124"/>
        <end position="148"/>
    </location>
</feature>
<dbReference type="InterPro" id="IPR000424">
    <property type="entry name" value="Primosome_PriB/ssb"/>
</dbReference>
<dbReference type="PROSITE" id="PS50935">
    <property type="entry name" value="SSB"/>
    <property type="match status" value="1"/>
</dbReference>
<name>A0A0N8GP21_9CHLR</name>
<keyword evidence="4" id="KW-1185">Reference proteome</keyword>
<accession>A0A0N8GP21</accession>
<reference evidence="3 4" key="1">
    <citation type="submission" date="2015-07" db="EMBL/GenBank/DDBJ databases">
        <title>Whole genome sequence of Herpetosiphon geysericola DSM 7119.</title>
        <authorList>
            <person name="Hemp J."/>
            <person name="Ward L.M."/>
            <person name="Pace L.A."/>
            <person name="Fischer W.W."/>
        </authorList>
    </citation>
    <scope>NUCLEOTIDE SEQUENCE [LARGE SCALE GENOMIC DNA]</scope>
    <source>
        <strain evidence="3 4">DSM 7119</strain>
    </source>
</reference>
<evidence type="ECO:0000313" key="3">
    <source>
        <dbReference type="EMBL" id="KPL79682.1"/>
    </source>
</evidence>
<gene>
    <name evidence="3" type="ORF">SE18_26045</name>
</gene>
<dbReference type="AlphaFoldDB" id="A0A0N8GP21"/>
<dbReference type="Proteomes" id="UP000050277">
    <property type="component" value="Unassembled WGS sequence"/>
</dbReference>
<organism evidence="3 4">
    <name type="scientific">Herpetosiphon geysericola</name>
    <dbReference type="NCBI Taxonomy" id="70996"/>
    <lineage>
        <taxon>Bacteria</taxon>
        <taxon>Bacillati</taxon>
        <taxon>Chloroflexota</taxon>
        <taxon>Chloroflexia</taxon>
        <taxon>Herpetosiphonales</taxon>
        <taxon>Herpetosiphonaceae</taxon>
        <taxon>Herpetosiphon</taxon>
    </lineage>
</organism>
<comment type="caution">
    <text evidence="3">The sequence shown here is derived from an EMBL/GenBank/DDBJ whole genome shotgun (WGS) entry which is preliminary data.</text>
</comment>
<sequence>MTAHMLPPRRRRTTFARLGGRMVENDGFKETVAPEEEINRADTAPSAVSQPVTAVPIVATPPITVVIPRAVEPMPTHLPHALIQPPVATPVVAERSVDAAPQPVVVNPAAPRQPDRHRVESITMRPTEPSTPPPTGLAAPIVQPERPRYGGPRLPRARSTFEAFAPHIDRWGTNHITVVGRATNDPVTVVRPTAGGAFNRYTVAIYDQVQSDDTVLPQISTVVMLVPRDAASLNAAFQPGRMLTVSGRLVVRTHFDGRYARTSEFGGMFQTQPYVLVGSAALTRGDASRQQYLIGRLSGTVTGIITQPTTRYRFDRQQELVVLMRVTEAFDRPPPARGQRIEHQIVPLLVPLTVAEALPTLATGMRIQTEVELHVQHRILGNHHFALTGVPDEAKTQLRHRERWTLVATWMEEQTACNPVSDSSASDLS</sequence>
<proteinExistence type="predicted"/>
<dbReference type="EMBL" id="LGKP01000044">
    <property type="protein sequence ID" value="KPL79682.1"/>
    <property type="molecule type" value="Genomic_DNA"/>
</dbReference>
<dbReference type="STRING" id="70996.SE18_26045"/>
<protein>
    <submittedName>
        <fullName evidence="3">Uncharacterized protein</fullName>
    </submittedName>
</protein>
<keyword evidence="1" id="KW-0238">DNA-binding</keyword>
<evidence type="ECO:0000313" key="4">
    <source>
        <dbReference type="Proteomes" id="UP000050277"/>
    </source>
</evidence>
<evidence type="ECO:0000256" key="2">
    <source>
        <dbReference type="SAM" id="MobiDB-lite"/>
    </source>
</evidence>
<dbReference type="GO" id="GO:0003697">
    <property type="term" value="F:single-stranded DNA binding"/>
    <property type="evidence" value="ECO:0007669"/>
    <property type="project" value="InterPro"/>
</dbReference>
<dbReference type="OrthoDB" id="9817160at2"/>
<evidence type="ECO:0000256" key="1">
    <source>
        <dbReference type="PROSITE-ProRule" id="PRU00252"/>
    </source>
</evidence>